<protein>
    <submittedName>
        <fullName evidence="3">Uncharacterized protein</fullName>
    </submittedName>
</protein>
<feature type="region of interest" description="Disordered" evidence="1">
    <location>
        <begin position="1"/>
        <end position="27"/>
    </location>
</feature>
<sequence length="215" mass="24707">MKLKAPTPLGKSKTEQDDKPLKSPIKTKERDSKTLKIQFLNFIKAITTLFERLLSKQKHLTEEKEEKVGIKDKTARKKIDILQKKPLLYTLAIGIPLLFLFVLAIIIITYIKAEPFNLANSFLEKVKQKNISAAYELTTVTYQIVVPKTEFRNVVDRLNSINISDAKVKKKRRETVKGMGTYAFMTLEVPGYYIELVMYNAQKDWGVHSITINTK</sequence>
<organism evidence="3 4">
    <name type="scientific">Candidatus Dojkabacteria bacterium</name>
    <dbReference type="NCBI Taxonomy" id="2099670"/>
    <lineage>
        <taxon>Bacteria</taxon>
        <taxon>Candidatus Dojkabacteria</taxon>
    </lineage>
</organism>
<reference evidence="3 4" key="1">
    <citation type="journal article" date="2020" name="Biotechnol. Biofuels">
        <title>New insights from the biogas microbiome by comprehensive genome-resolved metagenomics of nearly 1600 species originating from multiple anaerobic digesters.</title>
        <authorList>
            <person name="Campanaro S."/>
            <person name="Treu L."/>
            <person name="Rodriguez-R L.M."/>
            <person name="Kovalovszki A."/>
            <person name="Ziels R.M."/>
            <person name="Maus I."/>
            <person name="Zhu X."/>
            <person name="Kougias P.G."/>
            <person name="Basile A."/>
            <person name="Luo G."/>
            <person name="Schluter A."/>
            <person name="Konstantinidis K.T."/>
            <person name="Angelidaki I."/>
        </authorList>
    </citation>
    <scope>NUCLEOTIDE SEQUENCE [LARGE SCALE GENOMIC DNA]</scope>
    <source>
        <strain evidence="3">AS19jrsBPTG_9</strain>
    </source>
</reference>
<keyword evidence="2" id="KW-0812">Transmembrane</keyword>
<keyword evidence="2" id="KW-1133">Transmembrane helix</keyword>
<feature type="transmembrane region" description="Helical" evidence="2">
    <location>
        <begin position="87"/>
        <end position="111"/>
    </location>
</feature>
<feature type="compositionally biased region" description="Basic and acidic residues" evidence="1">
    <location>
        <begin position="12"/>
        <end position="27"/>
    </location>
</feature>
<comment type="caution">
    <text evidence="3">The sequence shown here is derived from an EMBL/GenBank/DDBJ whole genome shotgun (WGS) entry which is preliminary data.</text>
</comment>
<evidence type="ECO:0000256" key="2">
    <source>
        <dbReference type="SAM" id="Phobius"/>
    </source>
</evidence>
<dbReference type="EMBL" id="JAAZIL010000016">
    <property type="protein sequence ID" value="NLZ24255.1"/>
    <property type="molecule type" value="Genomic_DNA"/>
</dbReference>
<dbReference type="AlphaFoldDB" id="A0A847VCW4"/>
<evidence type="ECO:0000313" key="3">
    <source>
        <dbReference type="EMBL" id="NLZ24255.1"/>
    </source>
</evidence>
<keyword evidence="2" id="KW-0472">Membrane</keyword>
<evidence type="ECO:0000313" key="4">
    <source>
        <dbReference type="Proteomes" id="UP000564033"/>
    </source>
</evidence>
<accession>A0A847VCW4</accession>
<gene>
    <name evidence="3" type="ORF">GX888_00700</name>
</gene>
<evidence type="ECO:0000256" key="1">
    <source>
        <dbReference type="SAM" id="MobiDB-lite"/>
    </source>
</evidence>
<name>A0A847VCW4_9BACT</name>
<proteinExistence type="predicted"/>
<dbReference type="Proteomes" id="UP000564033">
    <property type="component" value="Unassembled WGS sequence"/>
</dbReference>